<reference evidence="2 3" key="1">
    <citation type="journal article" date="2010" name="BMC Genomics">
        <title>Metabolic flexibility revealed in the genome of the cyst-forming alpha-1 proteobacterium Rhodospirillum centenum.</title>
        <authorList>
            <person name="Lu Y.K."/>
            <person name="Marden J."/>
            <person name="Han M."/>
            <person name="Swingley W.D."/>
            <person name="Mastrian S.D."/>
            <person name="Chowdhury S.R."/>
            <person name="Hao J."/>
            <person name="Helmy T."/>
            <person name="Kim S."/>
            <person name="Kurdoglu A.A."/>
            <person name="Matthies H.J."/>
            <person name="Rollo D."/>
            <person name="Stothard P."/>
            <person name="Blankenship R.E."/>
            <person name="Bauer C.E."/>
            <person name="Touchman J.W."/>
        </authorList>
    </citation>
    <scope>NUCLEOTIDE SEQUENCE [LARGE SCALE GENOMIC DNA]</scope>
    <source>
        <strain evidence="3">ATCC 51521 / SW</strain>
    </source>
</reference>
<dbReference type="KEGG" id="rce:RC1_2013"/>
<dbReference type="Proteomes" id="UP000001591">
    <property type="component" value="Chromosome"/>
</dbReference>
<proteinExistence type="predicted"/>
<keyword evidence="3" id="KW-1185">Reference proteome</keyword>
<dbReference type="OrthoDB" id="7305318at2"/>
<dbReference type="EMBL" id="CP000613">
    <property type="protein sequence ID" value="ACI99406.1"/>
    <property type="molecule type" value="Genomic_DNA"/>
</dbReference>
<sequence length="183" mass="20322">MGRRTAKTGIPARGSAALPAALRLLTLLVLLPLALTAVLLPPTAAAAAERLKMQRTHDGDARALPYDPDPPPAVAEPRPPWQSKNRIVYAFDRPARSRLAYSAELSTACRRGEFLQRVDMLYRAFGPGEQPLGVAYGAMAVNLIDPKRRRQVDMVYFFHRQDTGRCAVYEARLETLRPWFVGP</sequence>
<evidence type="ECO:0000313" key="3">
    <source>
        <dbReference type="Proteomes" id="UP000001591"/>
    </source>
</evidence>
<feature type="compositionally biased region" description="Pro residues" evidence="1">
    <location>
        <begin position="67"/>
        <end position="79"/>
    </location>
</feature>
<dbReference type="RefSeq" id="WP_012567191.1">
    <property type="nucleotide sequence ID" value="NC_011420.2"/>
</dbReference>
<feature type="region of interest" description="Disordered" evidence="1">
    <location>
        <begin position="60"/>
        <end position="79"/>
    </location>
</feature>
<gene>
    <name evidence="2" type="ordered locus">RC1_2013</name>
</gene>
<protein>
    <submittedName>
        <fullName evidence="2">Uncharacterized protein</fullName>
    </submittedName>
</protein>
<accession>B6INY6</accession>
<dbReference type="STRING" id="414684.RC1_2013"/>
<evidence type="ECO:0000256" key="1">
    <source>
        <dbReference type="SAM" id="MobiDB-lite"/>
    </source>
</evidence>
<organism evidence="2 3">
    <name type="scientific">Rhodospirillum centenum (strain ATCC 51521 / SW)</name>
    <dbReference type="NCBI Taxonomy" id="414684"/>
    <lineage>
        <taxon>Bacteria</taxon>
        <taxon>Pseudomonadati</taxon>
        <taxon>Pseudomonadota</taxon>
        <taxon>Alphaproteobacteria</taxon>
        <taxon>Rhodospirillales</taxon>
        <taxon>Rhodospirillaceae</taxon>
        <taxon>Rhodospirillum</taxon>
    </lineage>
</organism>
<dbReference type="AlphaFoldDB" id="B6INY6"/>
<name>B6INY6_RHOCS</name>
<dbReference type="HOGENOM" id="CLU_112321_0_0_5"/>
<evidence type="ECO:0000313" key="2">
    <source>
        <dbReference type="EMBL" id="ACI99406.1"/>
    </source>
</evidence>